<dbReference type="InterPro" id="IPR004360">
    <property type="entry name" value="Glyas_Fos-R_dOase_dom"/>
</dbReference>
<dbReference type="Proteomes" id="UP000248806">
    <property type="component" value="Unassembled WGS sequence"/>
</dbReference>
<dbReference type="Pfam" id="PF00903">
    <property type="entry name" value="Glyoxalase"/>
    <property type="match status" value="1"/>
</dbReference>
<dbReference type="EMBL" id="QKUF01000016">
    <property type="protein sequence ID" value="PZW26064.1"/>
    <property type="molecule type" value="Genomic_DNA"/>
</dbReference>
<dbReference type="AlphaFoldDB" id="A0A326U3I2"/>
<dbReference type="SUPFAM" id="SSF54593">
    <property type="entry name" value="Glyoxalase/Bleomycin resistance protein/Dihydroxybiphenyl dioxygenase"/>
    <property type="match status" value="1"/>
</dbReference>
<keyword evidence="2" id="KW-0560">Oxidoreductase</keyword>
<dbReference type="GO" id="GO:0006355">
    <property type="term" value="P:regulation of DNA-templated transcription"/>
    <property type="evidence" value="ECO:0007669"/>
    <property type="project" value="InterPro"/>
</dbReference>
<dbReference type="RefSeq" id="WP_170142764.1">
    <property type="nucleotide sequence ID" value="NZ_BIFX01000003.1"/>
</dbReference>
<evidence type="ECO:0000313" key="3">
    <source>
        <dbReference type="Proteomes" id="UP000248806"/>
    </source>
</evidence>
<proteinExistence type="predicted"/>
<dbReference type="CDD" id="cd21631">
    <property type="entry name" value="RHH_CopG_NikR-like"/>
    <property type="match status" value="1"/>
</dbReference>
<dbReference type="PANTHER" id="PTHR36503:SF1">
    <property type="entry name" value="BLR2520 PROTEIN"/>
    <property type="match status" value="1"/>
</dbReference>
<dbReference type="PANTHER" id="PTHR36503">
    <property type="entry name" value="BLR2520 PROTEIN"/>
    <property type="match status" value="1"/>
</dbReference>
<dbReference type="PROSITE" id="PS51819">
    <property type="entry name" value="VOC"/>
    <property type="match status" value="1"/>
</dbReference>
<sequence>MAPDGNGKKQQFNVYLPPDLIREVKHTAVDRGVSLSVFVEQALRTFCHIQGGASSGEGEKGLIPLPIVYVSDLERSLQFYQALGCELVQRQRTGHWIELRMGPARLALHSMETLPEYTDKQRVDLSFESQEPLEIVQERLLAAGIPLERFVTDEAYGYSLGVRDPDGLYIQINYHEPDLYA</sequence>
<organism evidence="2 3">
    <name type="scientific">Thermosporothrix hazakensis</name>
    <dbReference type="NCBI Taxonomy" id="644383"/>
    <lineage>
        <taxon>Bacteria</taxon>
        <taxon>Bacillati</taxon>
        <taxon>Chloroflexota</taxon>
        <taxon>Ktedonobacteria</taxon>
        <taxon>Ktedonobacterales</taxon>
        <taxon>Thermosporotrichaceae</taxon>
        <taxon>Thermosporothrix</taxon>
    </lineage>
</organism>
<dbReference type="Gene3D" id="3.10.180.10">
    <property type="entry name" value="2,3-Dihydroxybiphenyl 1,2-Dioxygenase, domain 1"/>
    <property type="match status" value="1"/>
</dbReference>
<name>A0A326U3I2_THEHA</name>
<accession>A0A326U3I2</accession>
<dbReference type="InterPro" id="IPR013321">
    <property type="entry name" value="Arc_rbn_hlx_hlx"/>
</dbReference>
<dbReference type="GO" id="GO:0051213">
    <property type="term" value="F:dioxygenase activity"/>
    <property type="evidence" value="ECO:0007669"/>
    <property type="project" value="UniProtKB-KW"/>
</dbReference>
<dbReference type="InterPro" id="IPR037523">
    <property type="entry name" value="VOC_core"/>
</dbReference>
<feature type="domain" description="VOC" evidence="1">
    <location>
        <begin position="61"/>
        <end position="175"/>
    </location>
</feature>
<keyword evidence="2" id="KW-0456">Lyase</keyword>
<keyword evidence="2" id="KW-0223">Dioxygenase</keyword>
<dbReference type="CDD" id="cd06587">
    <property type="entry name" value="VOC"/>
    <property type="match status" value="1"/>
</dbReference>
<dbReference type="InterPro" id="IPR010985">
    <property type="entry name" value="Ribbon_hlx_hlx"/>
</dbReference>
<dbReference type="GO" id="GO:0016829">
    <property type="term" value="F:lyase activity"/>
    <property type="evidence" value="ECO:0007669"/>
    <property type="project" value="UniProtKB-KW"/>
</dbReference>
<dbReference type="SUPFAM" id="SSF47598">
    <property type="entry name" value="Ribbon-helix-helix"/>
    <property type="match status" value="1"/>
</dbReference>
<gene>
    <name evidence="2" type="ORF">EI42_04023</name>
</gene>
<evidence type="ECO:0000259" key="1">
    <source>
        <dbReference type="PROSITE" id="PS51819"/>
    </source>
</evidence>
<protein>
    <submittedName>
        <fullName evidence="2">Catechol 2,3-dioxygenase-like lactoylglutathione lyase family enzyme</fullName>
    </submittedName>
</protein>
<dbReference type="Gene3D" id="1.10.1220.10">
    <property type="entry name" value="Met repressor-like"/>
    <property type="match status" value="1"/>
</dbReference>
<reference evidence="2 3" key="1">
    <citation type="submission" date="2018-06" db="EMBL/GenBank/DDBJ databases">
        <title>Genomic Encyclopedia of Archaeal and Bacterial Type Strains, Phase II (KMG-II): from individual species to whole genera.</title>
        <authorList>
            <person name="Goeker M."/>
        </authorList>
    </citation>
    <scope>NUCLEOTIDE SEQUENCE [LARGE SCALE GENOMIC DNA]</scope>
    <source>
        <strain evidence="2 3">ATCC BAA-1881</strain>
    </source>
</reference>
<evidence type="ECO:0000313" key="2">
    <source>
        <dbReference type="EMBL" id="PZW26064.1"/>
    </source>
</evidence>
<dbReference type="InterPro" id="IPR029068">
    <property type="entry name" value="Glyas_Bleomycin-R_OHBP_Dase"/>
</dbReference>
<keyword evidence="3" id="KW-1185">Reference proteome</keyword>
<comment type="caution">
    <text evidence="2">The sequence shown here is derived from an EMBL/GenBank/DDBJ whole genome shotgun (WGS) entry which is preliminary data.</text>
</comment>